<dbReference type="EMBL" id="ASPP01001159">
    <property type="protein sequence ID" value="ETO35941.1"/>
    <property type="molecule type" value="Genomic_DNA"/>
</dbReference>
<dbReference type="SUPFAM" id="SSF56796">
    <property type="entry name" value="Dehydroquinate synthase-like"/>
    <property type="match status" value="1"/>
</dbReference>
<evidence type="ECO:0000313" key="3">
    <source>
        <dbReference type="EMBL" id="ETO35941.1"/>
    </source>
</evidence>
<name>X6PCM6_RETFI</name>
<accession>X6PCM6</accession>
<dbReference type="InterPro" id="IPR039697">
    <property type="entry name" value="Alcohol_dehydrogenase_Fe"/>
</dbReference>
<dbReference type="GO" id="GO:0004022">
    <property type="term" value="F:alcohol dehydrogenase (NAD+) activity"/>
    <property type="evidence" value="ECO:0007669"/>
    <property type="project" value="TreeGrafter"/>
</dbReference>
<dbReference type="PANTHER" id="PTHR11496:SF83">
    <property type="entry name" value="HYDROXYACID-OXOACID TRANSHYDROGENASE, MITOCHONDRIAL"/>
    <property type="match status" value="1"/>
</dbReference>
<evidence type="ECO:0000313" key="4">
    <source>
        <dbReference type="Proteomes" id="UP000023152"/>
    </source>
</evidence>
<dbReference type="Proteomes" id="UP000023152">
    <property type="component" value="Unassembled WGS sequence"/>
</dbReference>
<gene>
    <name evidence="3" type="ORF">RFI_01120</name>
</gene>
<sequence>MAGMAFGNSDVGAVHCLSETLGGMFDIPHGMLNASLLVSVLKHHQPRIRSTLHHLFRHLKCEQKMLYQMLAKERGNKFLDSLAKDDLFILFIDRLRSEIKIPAFSSIMQQYGITSQHFKNIAEIAAQNRSNDSNPQIMTADNYMQILENAQKEEIVTKRFENKKVSYVIFFFSTIFGKITFDLSLVKFKTRVFVCSVDCILRKKEKEAVHKNSNRQPLLRGSIQKKKKSMSQTSKEPREKLAQLLRSFQGKNASDQLTNLQLFCDYVSKRGNSNVSMLSSSLDKALLEVIIPDPRSSRAAMRDMISQICIHYFRIQSSSLDKFFKQVMGLTNSKTCEVKMYCWVKFTAFQKKKKFE</sequence>
<evidence type="ECO:0000256" key="1">
    <source>
        <dbReference type="SAM" id="MobiDB-lite"/>
    </source>
</evidence>
<dbReference type="GO" id="GO:0005739">
    <property type="term" value="C:mitochondrion"/>
    <property type="evidence" value="ECO:0007669"/>
    <property type="project" value="TreeGrafter"/>
</dbReference>
<protein>
    <submittedName>
        <fullName evidence="3">Iron-containing alcohol dehydrogenase</fullName>
    </submittedName>
</protein>
<feature type="region of interest" description="Disordered" evidence="1">
    <location>
        <begin position="211"/>
        <end position="237"/>
    </location>
</feature>
<dbReference type="PANTHER" id="PTHR11496">
    <property type="entry name" value="ALCOHOL DEHYDROGENASE"/>
    <property type="match status" value="1"/>
</dbReference>
<keyword evidence="4" id="KW-1185">Reference proteome</keyword>
<dbReference type="Pfam" id="PF25137">
    <property type="entry name" value="ADH_Fe_C"/>
    <property type="match status" value="1"/>
</dbReference>
<dbReference type="AlphaFoldDB" id="X6PCM6"/>
<dbReference type="OrthoDB" id="5875923at2759"/>
<organism evidence="3 4">
    <name type="scientific">Reticulomyxa filosa</name>
    <dbReference type="NCBI Taxonomy" id="46433"/>
    <lineage>
        <taxon>Eukaryota</taxon>
        <taxon>Sar</taxon>
        <taxon>Rhizaria</taxon>
        <taxon>Retaria</taxon>
        <taxon>Foraminifera</taxon>
        <taxon>Monothalamids</taxon>
        <taxon>Reticulomyxidae</taxon>
        <taxon>Reticulomyxa</taxon>
    </lineage>
</organism>
<comment type="caution">
    <text evidence="3">The sequence shown here is derived from an EMBL/GenBank/DDBJ whole genome shotgun (WGS) entry which is preliminary data.</text>
</comment>
<dbReference type="Gene3D" id="1.20.1090.10">
    <property type="entry name" value="Dehydroquinate synthase-like - alpha domain"/>
    <property type="match status" value="1"/>
</dbReference>
<reference evidence="3 4" key="1">
    <citation type="journal article" date="2013" name="Curr. Biol.">
        <title>The Genome of the Foraminiferan Reticulomyxa filosa.</title>
        <authorList>
            <person name="Glockner G."/>
            <person name="Hulsmann N."/>
            <person name="Schleicher M."/>
            <person name="Noegel A.A."/>
            <person name="Eichinger L."/>
            <person name="Gallinger C."/>
            <person name="Pawlowski J."/>
            <person name="Sierra R."/>
            <person name="Euteneuer U."/>
            <person name="Pillet L."/>
            <person name="Moustafa A."/>
            <person name="Platzer M."/>
            <person name="Groth M."/>
            <person name="Szafranski K."/>
            <person name="Schliwa M."/>
        </authorList>
    </citation>
    <scope>NUCLEOTIDE SEQUENCE [LARGE SCALE GENOMIC DNA]</scope>
</reference>
<proteinExistence type="predicted"/>
<evidence type="ECO:0000259" key="2">
    <source>
        <dbReference type="Pfam" id="PF25137"/>
    </source>
</evidence>
<dbReference type="InterPro" id="IPR056798">
    <property type="entry name" value="ADH_Fe_C"/>
</dbReference>
<feature type="domain" description="Fe-containing alcohol dehydrogenase-like C-terminal" evidence="2">
    <location>
        <begin position="1"/>
        <end position="150"/>
    </location>
</feature>